<evidence type="ECO:0000256" key="3">
    <source>
        <dbReference type="ARBA" id="ARBA00022448"/>
    </source>
</evidence>
<dbReference type="GO" id="GO:0008277">
    <property type="term" value="P:regulation of G protein-coupled receptor signaling pathway"/>
    <property type="evidence" value="ECO:0007669"/>
    <property type="project" value="InterPro"/>
</dbReference>
<sequence>MHLGSFLIPRHLLWILIALATLLVSVDGIICCPSAPPLMVVAGCDEVMYTNVLKEFCLQQFEFEMEVLSKSIWCDWDDTIGIYKDVTNCTILLAAKLGCFWPNQMVDHLFIGIHRKYFRNCSLTGRLPADPPFPILCSLLFIPLLITLLMTALVVWRSKRSEGIV</sequence>
<feature type="signal peptide" evidence="15">
    <location>
        <begin position="1"/>
        <end position="28"/>
    </location>
</feature>
<evidence type="ECO:0000256" key="15">
    <source>
        <dbReference type="SAM" id="SignalP"/>
    </source>
</evidence>
<evidence type="ECO:0000256" key="2">
    <source>
        <dbReference type="ARBA" id="ARBA00007087"/>
    </source>
</evidence>
<evidence type="ECO:0000256" key="9">
    <source>
        <dbReference type="ARBA" id="ARBA00023157"/>
    </source>
</evidence>
<evidence type="ECO:0000256" key="14">
    <source>
        <dbReference type="SAM" id="Phobius"/>
    </source>
</evidence>
<reference evidence="16" key="2">
    <citation type="submission" date="2025-09" db="UniProtKB">
        <authorList>
            <consortium name="Ensembl"/>
        </authorList>
    </citation>
    <scope>IDENTIFICATION</scope>
</reference>
<evidence type="ECO:0000256" key="7">
    <source>
        <dbReference type="ARBA" id="ARBA00022989"/>
    </source>
</evidence>
<dbReference type="GeneTree" id="ENSGT00940000159224"/>
<comment type="subunit">
    <text evidence="13">Heterodimer of CALCRL and RAMP1; the interaction induces allosteric modulation of CALCRL function and CGRP1/CALCA and CGRP2/CALCB ligand specificity. Heterodimer of CALCR and RAMP1; interaction forms the AMYR1 receptor complex for amylin/IAPP and CGRP1/CALCA ligands.</text>
</comment>
<evidence type="ECO:0000256" key="4">
    <source>
        <dbReference type="ARBA" id="ARBA00022475"/>
    </source>
</evidence>
<protein>
    <recommendedName>
        <fullName evidence="11">Receptor activity-modifying protein 1</fullName>
    </recommendedName>
</protein>
<dbReference type="Proteomes" id="UP000694569">
    <property type="component" value="Unplaced"/>
</dbReference>
<proteinExistence type="inferred from homology"/>
<accession>A0A8C5MUZ7</accession>
<keyword evidence="10" id="KW-0675">Receptor</keyword>
<feature type="chain" id="PRO_5034117428" description="Receptor activity-modifying protein 1" evidence="15">
    <location>
        <begin position="29"/>
        <end position="165"/>
    </location>
</feature>
<keyword evidence="6 15" id="KW-0732">Signal</keyword>
<evidence type="ECO:0000313" key="17">
    <source>
        <dbReference type="Proteomes" id="UP000694569"/>
    </source>
</evidence>
<evidence type="ECO:0000256" key="5">
    <source>
        <dbReference type="ARBA" id="ARBA00022692"/>
    </source>
</evidence>
<comment type="function">
    <text evidence="12">Accessory protein that interacts with and modulates the function of G-protein coupled receptors including calcitonin gene-related peptide type 1 receptor (CALCRL) and calcitonin receptor (CALCR). Required for the transport of CALCRL to the plasma membrane. Together with CALCRL, form the receptor complex for the calcitonin gene-related peptides CGRP1/CALCA and CGRP2/CALCB. Together with CALCR, form the AMYR1 receptor complex for amylin/IAPP and CGRP1/CALCA.</text>
</comment>
<feature type="transmembrane region" description="Helical" evidence="14">
    <location>
        <begin position="133"/>
        <end position="156"/>
    </location>
</feature>
<dbReference type="OrthoDB" id="10007519at2759"/>
<dbReference type="InterPro" id="IPR038126">
    <property type="entry name" value="RAMP_sf"/>
</dbReference>
<comment type="similarity">
    <text evidence="2">Belongs to the RAMP family.</text>
</comment>
<dbReference type="GO" id="GO:0043235">
    <property type="term" value="C:receptor complex"/>
    <property type="evidence" value="ECO:0007669"/>
    <property type="project" value="TreeGrafter"/>
</dbReference>
<evidence type="ECO:0000256" key="10">
    <source>
        <dbReference type="ARBA" id="ARBA00023170"/>
    </source>
</evidence>
<dbReference type="GO" id="GO:0031623">
    <property type="term" value="P:receptor internalization"/>
    <property type="evidence" value="ECO:0007669"/>
    <property type="project" value="TreeGrafter"/>
</dbReference>
<dbReference type="Gene3D" id="1.10.150.510">
    <property type="entry name" value="Receptor activity modifying family"/>
    <property type="match status" value="1"/>
</dbReference>
<keyword evidence="3" id="KW-0813">Transport</keyword>
<keyword evidence="9" id="KW-1015">Disulfide bond</keyword>
<dbReference type="InterPro" id="IPR006985">
    <property type="entry name" value="RAMP"/>
</dbReference>
<comment type="subcellular location">
    <subcellularLocation>
        <location evidence="1">Cell membrane</location>
        <topology evidence="1">Single-pass type I membrane protein</topology>
    </subcellularLocation>
</comment>
<evidence type="ECO:0000313" key="16">
    <source>
        <dbReference type="Ensembl" id="ENSLLEP00000020094.1"/>
    </source>
</evidence>
<gene>
    <name evidence="16" type="primary">RAMP1</name>
</gene>
<dbReference type="GO" id="GO:0015026">
    <property type="term" value="F:coreceptor activity"/>
    <property type="evidence" value="ECO:0007669"/>
    <property type="project" value="InterPro"/>
</dbReference>
<dbReference type="Pfam" id="PF04901">
    <property type="entry name" value="RAMP"/>
    <property type="match status" value="1"/>
</dbReference>
<evidence type="ECO:0000256" key="12">
    <source>
        <dbReference type="ARBA" id="ARBA00049570"/>
    </source>
</evidence>
<dbReference type="Ensembl" id="ENSLLET00000020883.1">
    <property type="protein sequence ID" value="ENSLLEP00000020094.1"/>
    <property type="gene ID" value="ENSLLEG00000012732.1"/>
</dbReference>
<keyword evidence="5 14" id="KW-0812">Transmembrane</keyword>
<evidence type="ECO:0000256" key="6">
    <source>
        <dbReference type="ARBA" id="ARBA00022729"/>
    </source>
</evidence>
<keyword evidence="8 14" id="KW-0472">Membrane</keyword>
<dbReference type="GO" id="GO:0006816">
    <property type="term" value="P:calcium ion transport"/>
    <property type="evidence" value="ECO:0007669"/>
    <property type="project" value="TreeGrafter"/>
</dbReference>
<dbReference type="GO" id="GO:0006886">
    <property type="term" value="P:intracellular protein transport"/>
    <property type="evidence" value="ECO:0007669"/>
    <property type="project" value="InterPro"/>
</dbReference>
<evidence type="ECO:0000256" key="1">
    <source>
        <dbReference type="ARBA" id="ARBA00004251"/>
    </source>
</evidence>
<dbReference type="GO" id="GO:0032870">
    <property type="term" value="P:cellular response to hormone stimulus"/>
    <property type="evidence" value="ECO:0007669"/>
    <property type="project" value="TreeGrafter"/>
</dbReference>
<evidence type="ECO:0000256" key="11">
    <source>
        <dbReference type="ARBA" id="ARBA00041071"/>
    </source>
</evidence>
<dbReference type="GO" id="GO:0009986">
    <property type="term" value="C:cell surface"/>
    <property type="evidence" value="ECO:0007669"/>
    <property type="project" value="TreeGrafter"/>
</dbReference>
<reference evidence="16" key="1">
    <citation type="submission" date="2025-08" db="UniProtKB">
        <authorList>
            <consortium name="Ensembl"/>
        </authorList>
    </citation>
    <scope>IDENTIFICATION</scope>
</reference>
<keyword evidence="4" id="KW-1003">Cell membrane</keyword>
<evidence type="ECO:0000256" key="8">
    <source>
        <dbReference type="ARBA" id="ARBA00023136"/>
    </source>
</evidence>
<dbReference type="GO" id="GO:0007186">
    <property type="term" value="P:G protein-coupled receptor signaling pathway"/>
    <property type="evidence" value="ECO:0007669"/>
    <property type="project" value="TreeGrafter"/>
</dbReference>
<keyword evidence="7 14" id="KW-1133">Transmembrane helix</keyword>
<dbReference type="PANTHER" id="PTHR14076:SF3">
    <property type="entry name" value="RECEPTOR ACTIVITY-MODIFYING PROTEIN 1"/>
    <property type="match status" value="1"/>
</dbReference>
<evidence type="ECO:0000256" key="13">
    <source>
        <dbReference type="ARBA" id="ARBA00049674"/>
    </source>
</evidence>
<name>A0A8C5MUZ7_9ANUR</name>
<dbReference type="GO" id="GO:0072659">
    <property type="term" value="P:protein localization to plasma membrane"/>
    <property type="evidence" value="ECO:0007669"/>
    <property type="project" value="TreeGrafter"/>
</dbReference>
<dbReference type="PANTHER" id="PTHR14076">
    <property type="entry name" value="RECEPTOR ACTIVITY MODIFYING PROTEIN RAMP"/>
    <property type="match status" value="1"/>
</dbReference>
<organism evidence="16 17">
    <name type="scientific">Leptobrachium leishanense</name>
    <name type="common">Leishan spiny toad</name>
    <dbReference type="NCBI Taxonomy" id="445787"/>
    <lineage>
        <taxon>Eukaryota</taxon>
        <taxon>Metazoa</taxon>
        <taxon>Chordata</taxon>
        <taxon>Craniata</taxon>
        <taxon>Vertebrata</taxon>
        <taxon>Euteleostomi</taxon>
        <taxon>Amphibia</taxon>
        <taxon>Batrachia</taxon>
        <taxon>Anura</taxon>
        <taxon>Pelobatoidea</taxon>
        <taxon>Megophryidae</taxon>
        <taxon>Leptobrachium</taxon>
    </lineage>
</organism>
<dbReference type="GO" id="GO:0005886">
    <property type="term" value="C:plasma membrane"/>
    <property type="evidence" value="ECO:0007669"/>
    <property type="project" value="UniProtKB-SubCell"/>
</dbReference>
<keyword evidence="17" id="KW-1185">Reference proteome</keyword>
<dbReference type="AlphaFoldDB" id="A0A8C5MUZ7"/>